<sequence>PRSLFATDLMTVDMLHERLSRALPGCLEKDRATLESSASRLAAKGAALLDPYEHAFSLRAGRLHDLSPLAVLSRGYAMACDEGGRVVSSVGAVAVGERVDVSVSDGVLRCMIDEIAASPAAE</sequence>
<dbReference type="PANTHER" id="PTHR30008">
    <property type="entry name" value="EXODEOXYRIBONUCLEASE 7 LARGE SUBUNIT"/>
    <property type="match status" value="1"/>
</dbReference>
<dbReference type="GO" id="GO:0008855">
    <property type="term" value="F:exodeoxyribonuclease VII activity"/>
    <property type="evidence" value="ECO:0007669"/>
    <property type="project" value="InterPro"/>
</dbReference>
<feature type="non-terminal residue" evidence="2">
    <location>
        <position position="1"/>
    </location>
</feature>
<comment type="caution">
    <text evidence="2">The sequence shown here is derived from an EMBL/GenBank/DDBJ whole genome shotgun (WGS) entry which is preliminary data.</text>
</comment>
<dbReference type="GO" id="GO:0006308">
    <property type="term" value="P:DNA catabolic process"/>
    <property type="evidence" value="ECO:0007669"/>
    <property type="project" value="InterPro"/>
</dbReference>
<reference evidence="2" key="1">
    <citation type="submission" date="2021-02" db="EMBL/GenBank/DDBJ databases">
        <title>Infant gut strain persistence is associated with maternal origin, phylogeny, and functional potential including surface adhesion and iron acquisition.</title>
        <authorList>
            <person name="Lou Y.C."/>
        </authorList>
    </citation>
    <scope>NUCLEOTIDE SEQUENCE</scope>
    <source>
        <strain evidence="2">L2_039_000G1_dasL2_039_000G1_concoct_11</strain>
    </source>
</reference>
<dbReference type="AlphaFoldDB" id="A0A943V1G3"/>
<dbReference type="InterPro" id="IPR003753">
    <property type="entry name" value="Exonuc_VII_L"/>
</dbReference>
<protein>
    <submittedName>
        <fullName evidence="2">Exodeoxyribonuclease VII large subunit</fullName>
    </submittedName>
</protein>
<organism evidence="2 3">
    <name type="scientific">Slackia piriformis</name>
    <dbReference type="NCBI Taxonomy" id="626934"/>
    <lineage>
        <taxon>Bacteria</taxon>
        <taxon>Bacillati</taxon>
        <taxon>Actinomycetota</taxon>
        <taxon>Coriobacteriia</taxon>
        <taxon>Eggerthellales</taxon>
        <taxon>Eggerthellaceae</taxon>
        <taxon>Slackia</taxon>
    </lineage>
</organism>
<proteinExistence type="predicted"/>
<dbReference type="Proteomes" id="UP000727506">
    <property type="component" value="Unassembled WGS sequence"/>
</dbReference>
<dbReference type="PANTHER" id="PTHR30008:SF0">
    <property type="entry name" value="EXODEOXYRIBONUCLEASE 7 LARGE SUBUNIT"/>
    <property type="match status" value="1"/>
</dbReference>
<gene>
    <name evidence="2" type="ORF">KH142_10450</name>
</gene>
<dbReference type="GO" id="GO:0009318">
    <property type="term" value="C:exodeoxyribonuclease VII complex"/>
    <property type="evidence" value="ECO:0007669"/>
    <property type="project" value="InterPro"/>
</dbReference>
<accession>A0A943V1G3</accession>
<evidence type="ECO:0000313" key="2">
    <source>
        <dbReference type="EMBL" id="MBS6941860.1"/>
    </source>
</evidence>
<name>A0A943V1G3_9ACTN</name>
<dbReference type="EMBL" id="JAGZSV010000355">
    <property type="protein sequence ID" value="MBS6941860.1"/>
    <property type="molecule type" value="Genomic_DNA"/>
</dbReference>
<evidence type="ECO:0000313" key="3">
    <source>
        <dbReference type="Proteomes" id="UP000727506"/>
    </source>
</evidence>
<feature type="domain" description="Exonuclease VII large subunit C-terminal" evidence="1">
    <location>
        <begin position="10"/>
        <end position="110"/>
    </location>
</feature>
<dbReference type="Pfam" id="PF02601">
    <property type="entry name" value="Exonuc_VII_L"/>
    <property type="match status" value="1"/>
</dbReference>
<dbReference type="InterPro" id="IPR020579">
    <property type="entry name" value="Exonuc_VII_lsu_C"/>
</dbReference>
<evidence type="ECO:0000259" key="1">
    <source>
        <dbReference type="Pfam" id="PF02601"/>
    </source>
</evidence>